<sequence>MPRIRGNLQLSKLSSSSSLFSLQSQTSTMAPTIYAAKLTLSCPLFAADFDPRDNGRLFVGGGGGEGRSGVGNKISLIDTSRRDEITEAVELNLSRDEDSVTSLAVAPQLDDESHSLVTLAGINSSLSEQKKNNNEHMRAFRFTAPRKTQAVQTESSTGEETTETQQEKEKEKTEAEVIPGSSEAISRASIFRTKGPGSDDTYQRILRLSPWKKQANDENADNKSKDTRIGAIATGMASSGEIVFFRATGSPSESDVIGRIRLGANEEAEDVDFADLELDQQQKNTQGKYRMAYTNGVDVMVGEISSSTRSNAAPDVRNIYTIPLPSSGAKRGRSKIRALRFISTNTILLLQNAPDRGGSEIVLISAPTDKNQTSTILRRRKLPRSVKIGLGLDICPLGSNAVGQQQTIIAASGSDNSINIWTLESSQTKGWSKFRPFTTITEVHPFSMTKLVFSTFIPPSHPVTPEVLPQRVKLASISMGNTVVVHTIPLSPFPPSSRTPRYVLVAPGPAEIWELIYFTTMCLLSFLTILTALYAFAEIRGGVPPFLGSKTWLPISWRDTISLDYVVPAPEHRSFLDTFFLSDSKSQIPTAQVSSTAEDSESEGPNTFDNELSTLKQILDEIHSSGFAPLDIETVGPHDISVIVRCTEHADAETSVLIETASSTHAEKVSSDEKLRAWKELRDEDRDLWKRKLTDAGRWTVEQGEGVLKGVLFGEICGGVGRVVREGLE</sequence>
<keyword evidence="4 10" id="KW-0677">Repeat</keyword>
<dbReference type="STRING" id="303698.A0A1V6TYY6"/>
<evidence type="ECO:0000256" key="3">
    <source>
        <dbReference type="ARBA" id="ARBA00022692"/>
    </source>
</evidence>
<keyword evidence="7 10" id="KW-0653">Protein transport</keyword>
<evidence type="ECO:0000256" key="9">
    <source>
        <dbReference type="ARBA" id="ARBA00023136"/>
    </source>
</evidence>
<dbReference type="PANTHER" id="PTHR23284:SF0">
    <property type="entry name" value="PROLACTIN REGULATORY ELEMENT-BINDING PROTEIN"/>
    <property type="match status" value="1"/>
</dbReference>
<protein>
    <recommendedName>
        <fullName evidence="10">Guanine nucleotide-exchange factor SEC12</fullName>
    </recommendedName>
</protein>
<keyword evidence="6" id="KW-0931">ER-Golgi transport</keyword>
<evidence type="ECO:0000256" key="8">
    <source>
        <dbReference type="ARBA" id="ARBA00022989"/>
    </source>
</evidence>
<keyword evidence="3" id="KW-0812">Transmembrane</keyword>
<reference evidence="13" key="1">
    <citation type="journal article" date="2017" name="Nat. Microbiol.">
        <title>Global analysis of biosynthetic gene clusters reveals vast potential of secondary metabolite production in Penicillium species.</title>
        <authorList>
            <person name="Nielsen J.C."/>
            <person name="Grijseels S."/>
            <person name="Prigent S."/>
            <person name="Ji B."/>
            <person name="Dainat J."/>
            <person name="Nielsen K.F."/>
            <person name="Frisvad J.C."/>
            <person name="Workman M."/>
            <person name="Nielsen J."/>
        </authorList>
    </citation>
    <scope>NUCLEOTIDE SEQUENCE [LARGE SCALE GENOMIC DNA]</scope>
    <source>
        <strain evidence="13">IBT 24891</strain>
    </source>
</reference>
<evidence type="ECO:0000256" key="2">
    <source>
        <dbReference type="ARBA" id="ARBA00022574"/>
    </source>
</evidence>
<evidence type="ECO:0000313" key="13">
    <source>
        <dbReference type="Proteomes" id="UP000191285"/>
    </source>
</evidence>
<dbReference type="GO" id="GO:0015031">
    <property type="term" value="P:protein transport"/>
    <property type="evidence" value="ECO:0007669"/>
    <property type="project" value="UniProtKB-KW"/>
</dbReference>
<evidence type="ECO:0000256" key="5">
    <source>
        <dbReference type="ARBA" id="ARBA00022824"/>
    </source>
</evidence>
<keyword evidence="13" id="KW-1185">Reference proteome</keyword>
<evidence type="ECO:0000256" key="10">
    <source>
        <dbReference type="RuleBase" id="RU369019"/>
    </source>
</evidence>
<dbReference type="InterPro" id="IPR015943">
    <property type="entry name" value="WD40/YVTN_repeat-like_dom_sf"/>
</dbReference>
<accession>A0A1V6TYY6</accession>
<evidence type="ECO:0000256" key="11">
    <source>
        <dbReference type="SAM" id="MobiDB-lite"/>
    </source>
</evidence>
<comment type="function">
    <text evidence="10">Guanine nucleotide-exchange factor (GEF) required for the formation or budding of transport vesicles from the ER.</text>
</comment>
<dbReference type="FunFam" id="2.130.10.10:FF:001559">
    <property type="entry name" value="Uncharacterized protein"/>
    <property type="match status" value="1"/>
</dbReference>
<dbReference type="AlphaFoldDB" id="A0A1V6TYY6"/>
<keyword evidence="5 10" id="KW-0256">Endoplasmic reticulum</keyword>
<dbReference type="EMBL" id="MLKD01000001">
    <property type="protein sequence ID" value="OQE31532.1"/>
    <property type="molecule type" value="Genomic_DNA"/>
</dbReference>
<proteinExistence type="inferred from homology"/>
<comment type="subcellular location">
    <subcellularLocation>
        <location evidence="10">Endoplasmic reticulum membrane</location>
        <topology evidence="10">Single-pass type II membrane protein</topology>
    </subcellularLocation>
    <subcellularLocation>
        <location evidence="10">Golgi apparatus membrane</location>
        <topology evidence="10">Single-pass type II membrane protein</topology>
    </subcellularLocation>
</comment>
<keyword evidence="9" id="KW-0472">Membrane</keyword>
<keyword evidence="1 10" id="KW-0813">Transport</keyword>
<keyword evidence="8" id="KW-1133">Transmembrane helix</keyword>
<dbReference type="InterPro" id="IPR045260">
    <property type="entry name" value="Sec12-like"/>
</dbReference>
<dbReference type="OrthoDB" id="2013972at2759"/>
<dbReference type="GO" id="GO:0003400">
    <property type="term" value="P:regulation of COPII vesicle coating"/>
    <property type="evidence" value="ECO:0007669"/>
    <property type="project" value="UniProtKB-UniRule"/>
</dbReference>
<dbReference type="GO" id="GO:0005789">
    <property type="term" value="C:endoplasmic reticulum membrane"/>
    <property type="evidence" value="ECO:0007669"/>
    <property type="project" value="UniProtKB-SubCell"/>
</dbReference>
<keyword evidence="2 10" id="KW-0853">WD repeat</keyword>
<dbReference type="GO" id="GO:0000139">
    <property type="term" value="C:Golgi membrane"/>
    <property type="evidence" value="ECO:0007669"/>
    <property type="project" value="UniProtKB-SubCell"/>
</dbReference>
<comment type="similarity">
    <text evidence="10">Belongs to the WD repeat SEC12 family.</text>
</comment>
<dbReference type="PANTHER" id="PTHR23284">
    <property type="entry name" value="PROLACTIN REGULATORY ELEMENT BINDING PROTEIN"/>
    <property type="match status" value="1"/>
</dbReference>
<comment type="caution">
    <text evidence="12">The sequence shown here is derived from an EMBL/GenBank/DDBJ whole genome shotgun (WGS) entry which is preliminary data.</text>
</comment>
<dbReference type="GO" id="GO:0006888">
    <property type="term" value="P:endoplasmic reticulum to Golgi vesicle-mediated transport"/>
    <property type="evidence" value="ECO:0007669"/>
    <property type="project" value="UniProtKB-UniRule"/>
</dbReference>
<feature type="region of interest" description="Disordered" evidence="11">
    <location>
        <begin position="142"/>
        <end position="180"/>
    </location>
</feature>
<evidence type="ECO:0000313" key="12">
    <source>
        <dbReference type="EMBL" id="OQE31532.1"/>
    </source>
</evidence>
<evidence type="ECO:0000256" key="1">
    <source>
        <dbReference type="ARBA" id="ARBA00022448"/>
    </source>
</evidence>
<evidence type="ECO:0000256" key="6">
    <source>
        <dbReference type="ARBA" id="ARBA00022892"/>
    </source>
</evidence>
<dbReference type="Proteomes" id="UP000191285">
    <property type="component" value="Unassembled WGS sequence"/>
</dbReference>
<evidence type="ECO:0000256" key="7">
    <source>
        <dbReference type="ARBA" id="ARBA00022927"/>
    </source>
</evidence>
<feature type="compositionally biased region" description="Basic and acidic residues" evidence="11">
    <location>
        <begin position="165"/>
        <end position="175"/>
    </location>
</feature>
<name>A0A1V6TYY6_9EURO</name>
<gene>
    <name evidence="12" type="ORF">PENSTE_c001G03851</name>
</gene>
<evidence type="ECO:0000256" key="4">
    <source>
        <dbReference type="ARBA" id="ARBA00022737"/>
    </source>
</evidence>
<dbReference type="Gene3D" id="2.130.10.10">
    <property type="entry name" value="YVTN repeat-like/Quinoprotein amine dehydrogenase"/>
    <property type="match status" value="1"/>
</dbReference>
<organism evidence="12 13">
    <name type="scientific">Penicillium steckii</name>
    <dbReference type="NCBI Taxonomy" id="303698"/>
    <lineage>
        <taxon>Eukaryota</taxon>
        <taxon>Fungi</taxon>
        <taxon>Dikarya</taxon>
        <taxon>Ascomycota</taxon>
        <taxon>Pezizomycotina</taxon>
        <taxon>Eurotiomycetes</taxon>
        <taxon>Eurotiomycetidae</taxon>
        <taxon>Eurotiales</taxon>
        <taxon>Aspergillaceae</taxon>
        <taxon>Penicillium</taxon>
    </lineage>
</organism>
<dbReference type="GO" id="GO:0005085">
    <property type="term" value="F:guanyl-nucleotide exchange factor activity"/>
    <property type="evidence" value="ECO:0007669"/>
    <property type="project" value="InterPro"/>
</dbReference>